<dbReference type="PROSITE" id="PS00188">
    <property type="entry name" value="BIOTIN"/>
    <property type="match status" value="1"/>
</dbReference>
<evidence type="ECO:0000256" key="10">
    <source>
        <dbReference type="SAM" id="MobiDB-lite"/>
    </source>
</evidence>
<evidence type="ECO:0000313" key="12">
    <source>
        <dbReference type="EMBL" id="KRN49887.1"/>
    </source>
</evidence>
<keyword evidence="6 8" id="KW-0275">Fatty acid biosynthesis</keyword>
<dbReference type="InterPro" id="IPR050709">
    <property type="entry name" value="Biotin_Carboxyl_Carrier/Decarb"/>
</dbReference>
<evidence type="ECO:0000256" key="4">
    <source>
        <dbReference type="ARBA" id="ARBA00022832"/>
    </source>
</evidence>
<dbReference type="PANTHER" id="PTHR45266">
    <property type="entry name" value="OXALOACETATE DECARBOXYLASE ALPHA CHAIN"/>
    <property type="match status" value="1"/>
</dbReference>
<evidence type="ECO:0000256" key="9">
    <source>
        <dbReference type="SAM" id="Coils"/>
    </source>
</evidence>
<keyword evidence="5 8" id="KW-0443">Lipid metabolism</keyword>
<evidence type="ECO:0000256" key="1">
    <source>
        <dbReference type="ARBA" id="ARBA00005194"/>
    </source>
</evidence>
<keyword evidence="4 8" id="KW-0276">Fatty acid metabolism</keyword>
<evidence type="ECO:0000313" key="13">
    <source>
        <dbReference type="Proteomes" id="UP000051841"/>
    </source>
</evidence>
<comment type="function">
    <text evidence="8">This protein is a component of the acetyl coenzyme A carboxylase complex; first, biotin carboxylase catalyzes the carboxylation of the carrier protein and then the transcarboxylase transfers the carboxyl group to form malonyl-CoA.</text>
</comment>
<dbReference type="Pfam" id="PF00364">
    <property type="entry name" value="Biotin_lipoyl"/>
    <property type="match status" value="1"/>
</dbReference>
<sequence>MDLVKDLIKAFEEAEISKMKIEMNDLKLEMEKEGTNQPVLVQAPVSPAPVASAPAAPAPTPAQSSAGTPDLITGTEVKSPLVGTFYRAPSPDAQPFVQEGDTVKEGQTLCIIEAMKVMNEIKAPCNGKVARIVPDSGDMVEFDQMIMIIEE</sequence>
<feature type="coiled-coil region" evidence="9">
    <location>
        <begin position="9"/>
        <end position="36"/>
    </location>
</feature>
<dbReference type="GO" id="GO:0009317">
    <property type="term" value="C:acetyl-CoA carboxylase complex"/>
    <property type="evidence" value="ECO:0007669"/>
    <property type="project" value="InterPro"/>
</dbReference>
<evidence type="ECO:0000259" key="11">
    <source>
        <dbReference type="PROSITE" id="PS50968"/>
    </source>
</evidence>
<proteinExistence type="predicted"/>
<name>A0A0R2HAF0_9FIRM</name>
<feature type="compositionally biased region" description="Low complexity" evidence="10">
    <location>
        <begin position="48"/>
        <end position="66"/>
    </location>
</feature>
<keyword evidence="7 8" id="KW-0092">Biotin</keyword>
<evidence type="ECO:0000256" key="7">
    <source>
        <dbReference type="ARBA" id="ARBA00023267"/>
    </source>
</evidence>
<dbReference type="InterPro" id="IPR001249">
    <property type="entry name" value="AcCoA_biotinCC"/>
</dbReference>
<dbReference type="EMBL" id="JQBL01000018">
    <property type="protein sequence ID" value="KRN49887.1"/>
    <property type="molecule type" value="Genomic_DNA"/>
</dbReference>
<dbReference type="Gene3D" id="2.40.50.100">
    <property type="match status" value="1"/>
</dbReference>
<dbReference type="UniPathway" id="UPA00094"/>
<reference evidence="12 13" key="1">
    <citation type="journal article" date="2015" name="Genome Announc.">
        <title>Expanding the biotechnology potential of lactobacilli through comparative genomics of 213 strains and associated genera.</title>
        <authorList>
            <person name="Sun Z."/>
            <person name="Harris H.M."/>
            <person name="McCann A."/>
            <person name="Guo C."/>
            <person name="Argimon S."/>
            <person name="Zhang W."/>
            <person name="Yang X."/>
            <person name="Jeffery I.B."/>
            <person name="Cooney J.C."/>
            <person name="Kagawa T.F."/>
            <person name="Liu W."/>
            <person name="Song Y."/>
            <person name="Salvetti E."/>
            <person name="Wrobel A."/>
            <person name="Rasinkangas P."/>
            <person name="Parkhill J."/>
            <person name="Rea M.C."/>
            <person name="O'Sullivan O."/>
            <person name="Ritari J."/>
            <person name="Douillard F.P."/>
            <person name="Paul Ross R."/>
            <person name="Yang R."/>
            <person name="Briner A.E."/>
            <person name="Felis G.E."/>
            <person name="de Vos W.M."/>
            <person name="Barrangou R."/>
            <person name="Klaenhammer T.R."/>
            <person name="Caufield P.W."/>
            <person name="Cui Y."/>
            <person name="Zhang H."/>
            <person name="O'Toole P.W."/>
        </authorList>
    </citation>
    <scope>NUCLEOTIDE SEQUENCE [LARGE SCALE GENOMIC DNA]</scope>
    <source>
        <strain evidence="12 13">DSM 20405</strain>
    </source>
</reference>
<keyword evidence="13" id="KW-1185">Reference proteome</keyword>
<dbReference type="InterPro" id="IPR001882">
    <property type="entry name" value="Biotin_BS"/>
</dbReference>
<feature type="region of interest" description="Disordered" evidence="10">
    <location>
        <begin position="48"/>
        <end position="73"/>
    </location>
</feature>
<evidence type="ECO:0000256" key="5">
    <source>
        <dbReference type="ARBA" id="ARBA00023098"/>
    </source>
</evidence>
<dbReference type="GO" id="GO:0006633">
    <property type="term" value="P:fatty acid biosynthetic process"/>
    <property type="evidence" value="ECO:0007669"/>
    <property type="project" value="UniProtKB-UniPathway"/>
</dbReference>
<dbReference type="SUPFAM" id="SSF51230">
    <property type="entry name" value="Single hybrid motif"/>
    <property type="match status" value="1"/>
</dbReference>
<comment type="caution">
    <text evidence="12">The sequence shown here is derived from an EMBL/GenBank/DDBJ whole genome shotgun (WGS) entry which is preliminary data.</text>
</comment>
<dbReference type="PRINTS" id="PR01071">
    <property type="entry name" value="ACOABIOTINCC"/>
</dbReference>
<dbReference type="GO" id="GO:0003989">
    <property type="term" value="F:acetyl-CoA carboxylase activity"/>
    <property type="evidence" value="ECO:0007669"/>
    <property type="project" value="InterPro"/>
</dbReference>
<dbReference type="Proteomes" id="UP000051841">
    <property type="component" value="Unassembled WGS sequence"/>
</dbReference>
<protein>
    <recommendedName>
        <fullName evidence="2 8">Biotin carboxyl carrier protein of acetyl-CoA carboxylase</fullName>
    </recommendedName>
</protein>
<dbReference type="PROSITE" id="PS50968">
    <property type="entry name" value="BIOTINYL_LIPOYL"/>
    <property type="match status" value="1"/>
</dbReference>
<dbReference type="NCBIfam" id="TIGR00531">
    <property type="entry name" value="BCCP"/>
    <property type="match status" value="1"/>
</dbReference>
<gene>
    <name evidence="12" type="ORF">IV49_GL000588</name>
</gene>
<dbReference type="AlphaFoldDB" id="A0A0R2HAF0"/>
<dbReference type="InterPro" id="IPR000089">
    <property type="entry name" value="Biotin_lipoyl"/>
</dbReference>
<accession>A0A0R2HAF0</accession>
<keyword evidence="9" id="KW-0175">Coiled coil</keyword>
<dbReference type="RefSeq" id="WP_029071638.1">
    <property type="nucleotide sequence ID" value="NZ_JNKN01000022.1"/>
</dbReference>
<feature type="domain" description="Lipoyl-binding" evidence="11">
    <location>
        <begin position="74"/>
        <end position="150"/>
    </location>
</feature>
<dbReference type="CDD" id="cd06850">
    <property type="entry name" value="biotinyl_domain"/>
    <property type="match status" value="1"/>
</dbReference>
<comment type="pathway">
    <text evidence="1 8">Lipid metabolism; fatty acid biosynthesis.</text>
</comment>
<keyword evidence="3 8" id="KW-0444">Lipid biosynthesis</keyword>
<dbReference type="InterPro" id="IPR011053">
    <property type="entry name" value="Single_hybrid_motif"/>
</dbReference>
<dbReference type="PANTHER" id="PTHR45266:SF3">
    <property type="entry name" value="OXALOACETATE DECARBOXYLASE ALPHA CHAIN"/>
    <property type="match status" value="1"/>
</dbReference>
<dbReference type="PATRIC" id="fig|1410657.5.peg.613"/>
<dbReference type="FunFam" id="2.40.50.100:FF:000003">
    <property type="entry name" value="Acetyl-CoA carboxylase biotin carboxyl carrier protein"/>
    <property type="match status" value="1"/>
</dbReference>
<organism evidence="12 13">
    <name type="scientific">Kandleria vitulina DSM 20405</name>
    <dbReference type="NCBI Taxonomy" id="1410657"/>
    <lineage>
        <taxon>Bacteria</taxon>
        <taxon>Bacillati</taxon>
        <taxon>Bacillota</taxon>
        <taxon>Erysipelotrichia</taxon>
        <taxon>Erysipelotrichales</taxon>
        <taxon>Coprobacillaceae</taxon>
        <taxon>Kandleria</taxon>
    </lineage>
</organism>
<evidence type="ECO:0000256" key="2">
    <source>
        <dbReference type="ARBA" id="ARBA00017562"/>
    </source>
</evidence>
<evidence type="ECO:0000256" key="8">
    <source>
        <dbReference type="RuleBase" id="RU364072"/>
    </source>
</evidence>
<evidence type="ECO:0000256" key="6">
    <source>
        <dbReference type="ARBA" id="ARBA00023160"/>
    </source>
</evidence>
<evidence type="ECO:0000256" key="3">
    <source>
        <dbReference type="ARBA" id="ARBA00022516"/>
    </source>
</evidence>